<gene>
    <name evidence="2" type="ORF">AVDCRST_MAG19-1465</name>
</gene>
<name>A0A6J4URX5_9BACT</name>
<dbReference type="EMBL" id="CADCWL010000065">
    <property type="protein sequence ID" value="CAA9558775.1"/>
    <property type="molecule type" value="Genomic_DNA"/>
</dbReference>
<feature type="region of interest" description="Disordered" evidence="1">
    <location>
        <begin position="1"/>
        <end position="26"/>
    </location>
</feature>
<organism evidence="2">
    <name type="scientific">uncultured Thermomicrobiales bacterium</name>
    <dbReference type="NCBI Taxonomy" id="1645740"/>
    <lineage>
        <taxon>Bacteria</taxon>
        <taxon>Pseudomonadati</taxon>
        <taxon>Thermomicrobiota</taxon>
        <taxon>Thermomicrobia</taxon>
        <taxon>Thermomicrobiales</taxon>
        <taxon>environmental samples</taxon>
    </lineage>
</organism>
<proteinExistence type="predicted"/>
<accession>A0A6J4URX5</accession>
<protein>
    <submittedName>
        <fullName evidence="2">Uncharacterized protein</fullName>
    </submittedName>
</protein>
<feature type="compositionally biased region" description="Basic and acidic residues" evidence="1">
    <location>
        <begin position="1"/>
        <end position="10"/>
    </location>
</feature>
<dbReference type="AlphaFoldDB" id="A0A6J4URX5"/>
<feature type="non-terminal residue" evidence="2">
    <location>
        <position position="75"/>
    </location>
</feature>
<feature type="non-terminal residue" evidence="2">
    <location>
        <position position="1"/>
    </location>
</feature>
<evidence type="ECO:0000313" key="2">
    <source>
        <dbReference type="EMBL" id="CAA9558775.1"/>
    </source>
</evidence>
<evidence type="ECO:0000256" key="1">
    <source>
        <dbReference type="SAM" id="MobiDB-lite"/>
    </source>
</evidence>
<reference evidence="2" key="1">
    <citation type="submission" date="2020-02" db="EMBL/GenBank/DDBJ databases">
        <authorList>
            <person name="Meier V. D."/>
        </authorList>
    </citation>
    <scope>NUCLEOTIDE SEQUENCE</scope>
    <source>
        <strain evidence="2">AVDCRST_MAG19</strain>
    </source>
</reference>
<feature type="region of interest" description="Disordered" evidence="1">
    <location>
        <begin position="44"/>
        <end position="75"/>
    </location>
</feature>
<sequence length="75" mass="7993">WESWRQDGAERPTIATEPRRARRRLGSLGTSAAPVLYVPIAGRANASPSSHGACPPCRSLPGAFRWETGDGTSTS</sequence>